<dbReference type="KEGG" id="raj:RA11412_1964"/>
<reference evidence="1 2" key="1">
    <citation type="submission" date="2016-10" db="EMBL/GenBank/DDBJ databases">
        <title>Genome sequence of Rothia aeria strain JCM11412.</title>
        <authorList>
            <person name="Nambu T."/>
        </authorList>
    </citation>
    <scope>NUCLEOTIDE SEQUENCE [LARGE SCALE GENOMIC DNA]</scope>
    <source>
        <strain evidence="1 2">JCM 11412</strain>
    </source>
</reference>
<dbReference type="EMBL" id="AP017895">
    <property type="protein sequence ID" value="BAV88263.1"/>
    <property type="molecule type" value="Genomic_DNA"/>
</dbReference>
<protein>
    <submittedName>
        <fullName evidence="1">Uncharacterized protein</fullName>
    </submittedName>
</protein>
<dbReference type="Proteomes" id="UP000250241">
    <property type="component" value="Chromosome"/>
</dbReference>
<proteinExistence type="predicted"/>
<gene>
    <name evidence="1" type="ORF">RA11412_1964</name>
</gene>
<name>A0A2Z5R0T8_9MICC</name>
<sequence length="45" mass="4984">MRIKGVSNVLLLMHERSPSAAVDAPDKNTIVARQNPRMRVTIALL</sequence>
<evidence type="ECO:0000313" key="2">
    <source>
        <dbReference type="Proteomes" id="UP000250241"/>
    </source>
</evidence>
<evidence type="ECO:0000313" key="1">
    <source>
        <dbReference type="EMBL" id="BAV88263.1"/>
    </source>
</evidence>
<accession>A0A2Z5R0T8</accession>
<organism evidence="1 2">
    <name type="scientific">Rothia aeria</name>
    <dbReference type="NCBI Taxonomy" id="172042"/>
    <lineage>
        <taxon>Bacteria</taxon>
        <taxon>Bacillati</taxon>
        <taxon>Actinomycetota</taxon>
        <taxon>Actinomycetes</taxon>
        <taxon>Micrococcales</taxon>
        <taxon>Micrococcaceae</taxon>
        <taxon>Rothia</taxon>
    </lineage>
</organism>
<dbReference type="AlphaFoldDB" id="A0A2Z5R0T8"/>
<keyword evidence="2" id="KW-1185">Reference proteome</keyword>